<dbReference type="RefSeq" id="WP_200804088.1">
    <property type="nucleotide sequence ID" value="NZ_CALGVN010000008.1"/>
</dbReference>
<reference evidence="4 5" key="1">
    <citation type="submission" date="2016-11" db="EMBL/GenBank/DDBJ databases">
        <authorList>
            <person name="Jaros S."/>
            <person name="Januszkiewicz K."/>
            <person name="Wedrychowicz H."/>
        </authorList>
    </citation>
    <scope>NUCLEOTIDE SEQUENCE [LARGE SCALE GENOMIC DNA]</scope>
    <source>
        <strain evidence="4 5">DSM 43832</strain>
    </source>
</reference>
<dbReference type="STRING" id="1848.SAMN05443637_121116"/>
<dbReference type="PROSITE" id="PS51677">
    <property type="entry name" value="NODB"/>
    <property type="match status" value="1"/>
</dbReference>
<dbReference type="PANTHER" id="PTHR34216:SF3">
    <property type="entry name" value="POLY-BETA-1,6-N-ACETYL-D-GLUCOSAMINE N-DEACETYLASE"/>
    <property type="match status" value="1"/>
</dbReference>
<dbReference type="Gene3D" id="3.20.20.370">
    <property type="entry name" value="Glycoside hydrolase/deacetylase"/>
    <property type="match status" value="1"/>
</dbReference>
<dbReference type="InterPro" id="IPR011330">
    <property type="entry name" value="Glyco_hydro/deAcase_b/a-brl"/>
</dbReference>
<protein>
    <submittedName>
        <fullName evidence="4">Polysaccharide deacetylase</fullName>
    </submittedName>
</protein>
<evidence type="ECO:0000259" key="3">
    <source>
        <dbReference type="PROSITE" id="PS51677"/>
    </source>
</evidence>
<proteinExistence type="predicted"/>
<dbReference type="InterPro" id="IPR002509">
    <property type="entry name" value="NODB_dom"/>
</dbReference>
<dbReference type="GO" id="GO:0016810">
    <property type="term" value="F:hydrolase activity, acting on carbon-nitrogen (but not peptide) bonds"/>
    <property type="evidence" value="ECO:0007669"/>
    <property type="project" value="InterPro"/>
</dbReference>
<dbReference type="GO" id="GO:0005975">
    <property type="term" value="P:carbohydrate metabolic process"/>
    <property type="evidence" value="ECO:0007669"/>
    <property type="project" value="InterPro"/>
</dbReference>
<dbReference type="Pfam" id="PF01522">
    <property type="entry name" value="Polysacc_deac_1"/>
    <property type="match status" value="1"/>
</dbReference>
<name>A0A1M6YW09_PSETH</name>
<evidence type="ECO:0000313" key="4">
    <source>
        <dbReference type="EMBL" id="SHL22504.1"/>
    </source>
</evidence>
<organism evidence="4 5">
    <name type="scientific">Pseudonocardia thermophila</name>
    <dbReference type="NCBI Taxonomy" id="1848"/>
    <lineage>
        <taxon>Bacteria</taxon>
        <taxon>Bacillati</taxon>
        <taxon>Actinomycetota</taxon>
        <taxon>Actinomycetes</taxon>
        <taxon>Pseudonocardiales</taxon>
        <taxon>Pseudonocardiaceae</taxon>
        <taxon>Pseudonocardia</taxon>
    </lineage>
</organism>
<evidence type="ECO:0000256" key="1">
    <source>
        <dbReference type="ARBA" id="ARBA00004613"/>
    </source>
</evidence>
<dbReference type="AlphaFoldDB" id="A0A1M6YW09"/>
<dbReference type="InterPro" id="IPR051398">
    <property type="entry name" value="Polysacch_Deacetylase"/>
</dbReference>
<dbReference type="GO" id="GO:0005576">
    <property type="term" value="C:extracellular region"/>
    <property type="evidence" value="ECO:0007669"/>
    <property type="project" value="UniProtKB-SubCell"/>
</dbReference>
<keyword evidence="2" id="KW-0732">Signal</keyword>
<dbReference type="PANTHER" id="PTHR34216">
    <property type="match status" value="1"/>
</dbReference>
<sequence>MGLVERARKSAQWRIEAAWDRVAQARAFTERQFIARTTKKRVPTSRILCYHTVGMPKMGVNDVSLKRIEAQLAAAKEAGYTFVPARELADQNQAVPVPGDMRLALTFDDGFRSILTTVAPLLRDLDIPWTAFVVSGFADGRKGHDDFLTWKEIDQLASDGVTIASHSVTHPNFARLGPREIVEEIEQSRRALRDRLGIETTEFAIPFGQSGNWPVEAQSAAIEAGYDTIYAQSVERRAPGTVARTFVTKFDDDRIFRAALAGAFDRWEEWFKE</sequence>
<gene>
    <name evidence="4" type="ORF">SAMN05443637_121116</name>
</gene>
<dbReference type="EMBL" id="FRAP01000021">
    <property type="protein sequence ID" value="SHL22504.1"/>
    <property type="molecule type" value="Genomic_DNA"/>
</dbReference>
<evidence type="ECO:0000313" key="5">
    <source>
        <dbReference type="Proteomes" id="UP000184363"/>
    </source>
</evidence>
<comment type="subcellular location">
    <subcellularLocation>
        <location evidence="1">Secreted</location>
    </subcellularLocation>
</comment>
<dbReference type="SUPFAM" id="SSF88713">
    <property type="entry name" value="Glycoside hydrolase/deacetylase"/>
    <property type="match status" value="1"/>
</dbReference>
<dbReference type="CDD" id="cd10918">
    <property type="entry name" value="CE4_NodB_like_5s_6s"/>
    <property type="match status" value="1"/>
</dbReference>
<feature type="domain" description="NodB homology" evidence="3">
    <location>
        <begin position="101"/>
        <end position="273"/>
    </location>
</feature>
<evidence type="ECO:0000256" key="2">
    <source>
        <dbReference type="ARBA" id="ARBA00022729"/>
    </source>
</evidence>
<accession>A0A1M6YW09</accession>
<dbReference type="Proteomes" id="UP000184363">
    <property type="component" value="Unassembled WGS sequence"/>
</dbReference>
<keyword evidence="5" id="KW-1185">Reference proteome</keyword>